<dbReference type="InterPro" id="IPR042494">
    <property type="entry name" value="RNF103"/>
</dbReference>
<dbReference type="AlphaFoldDB" id="A0A9D4P3R2"/>
<dbReference type="SUPFAM" id="SSF57850">
    <property type="entry name" value="RING/U-box"/>
    <property type="match status" value="1"/>
</dbReference>
<protein>
    <submittedName>
        <fullName evidence="6">Ring finger protein 103</fullName>
    </submittedName>
</protein>
<dbReference type="InterPro" id="IPR001841">
    <property type="entry name" value="Znf_RING"/>
</dbReference>
<feature type="region of interest" description="Disordered" evidence="4">
    <location>
        <begin position="117"/>
        <end position="145"/>
    </location>
</feature>
<dbReference type="Gene3D" id="3.30.40.10">
    <property type="entry name" value="Zinc/RING finger domain, C3HC4 (zinc finger)"/>
    <property type="match status" value="1"/>
</dbReference>
<sequence length="414" mass="48221">MAIFQLLPIDTDNIEQHSSPPSSSSMHCFLINLTSLDLRFVANFLTTGSILTLFRWKILPNSYMSPSTGNYDVPLLMCYFGKILHQINVFLFRKSSTTHRNRYDRIQQQYSSISNRMSSSMIDNDDEDDDDQYVSQDDDEEFLSNDDDLDMEFDMDMDRILLERLFAGSPNLWLHTELISNDYLNRLPVWNYQQESPSSSSSSSSSLLMMIDCNQNFIDSHSTASSSSEEDNYLHCMKQTTLETKNSSSMNVLLSKDVNKSNGHDHHVDNEIVVVHDIIMKKTTEIRKKVLRKRRSGGNGVVHKCTQQQPEQESNSTHRPEWMIDQHDCTVCLEPYRSEQLIMGLACGHNYHQPCIAQWLCRGNHRCPICRWPSYRLRHPRQHQHQHQQQQQISFKHHHHRLHRSTLSSMDNIS</sequence>
<feature type="domain" description="RING-type" evidence="5">
    <location>
        <begin position="329"/>
        <end position="371"/>
    </location>
</feature>
<evidence type="ECO:0000259" key="5">
    <source>
        <dbReference type="PROSITE" id="PS50089"/>
    </source>
</evidence>
<evidence type="ECO:0000256" key="3">
    <source>
        <dbReference type="PROSITE-ProRule" id="PRU00175"/>
    </source>
</evidence>
<reference evidence="6" key="1">
    <citation type="submission" date="2020-06" db="EMBL/GenBank/DDBJ databases">
        <authorList>
            <person name="Ji K."/>
            <person name="Li J."/>
        </authorList>
    </citation>
    <scope>NUCLEOTIDE SEQUENCE</scope>
    <source>
        <strain evidence="6">JKM2019</strain>
        <tissue evidence="6">Whole body</tissue>
    </source>
</reference>
<dbReference type="CDD" id="cd16473">
    <property type="entry name" value="RING-H2_RNF103"/>
    <property type="match status" value="1"/>
</dbReference>
<dbReference type="SMART" id="SM00184">
    <property type="entry name" value="RING"/>
    <property type="match status" value="1"/>
</dbReference>
<dbReference type="InterPro" id="IPR013083">
    <property type="entry name" value="Znf_RING/FYVE/PHD"/>
</dbReference>
<keyword evidence="1 3" id="KW-0863">Zinc-finger</keyword>
<feature type="compositionally biased region" description="Basic residues" evidence="4">
    <location>
        <begin position="395"/>
        <end position="404"/>
    </location>
</feature>
<feature type="compositionally biased region" description="Low complexity" evidence="4">
    <location>
        <begin position="405"/>
        <end position="414"/>
    </location>
</feature>
<accession>A0A9D4P3R2</accession>
<dbReference type="GO" id="GO:0016567">
    <property type="term" value="P:protein ubiquitination"/>
    <property type="evidence" value="ECO:0007669"/>
    <property type="project" value="InterPro"/>
</dbReference>
<dbReference type="PROSITE" id="PS50089">
    <property type="entry name" value="ZF_RING_2"/>
    <property type="match status" value="1"/>
</dbReference>
<feature type="region of interest" description="Disordered" evidence="4">
    <location>
        <begin position="297"/>
        <end position="318"/>
    </location>
</feature>
<dbReference type="Proteomes" id="UP000828236">
    <property type="component" value="Unassembled WGS sequence"/>
</dbReference>
<evidence type="ECO:0000313" key="6">
    <source>
        <dbReference type="EMBL" id="KAH7643458.1"/>
    </source>
</evidence>
<feature type="compositionally biased region" description="Acidic residues" evidence="4">
    <location>
        <begin position="123"/>
        <end position="145"/>
    </location>
</feature>
<feature type="compositionally biased region" description="Polar residues" evidence="4">
    <location>
        <begin position="305"/>
        <end position="315"/>
    </location>
</feature>
<dbReference type="PANTHER" id="PTHR15302">
    <property type="entry name" value="E3 UBIQUITIN-PROTEIN LIGASE RNF103"/>
    <property type="match status" value="1"/>
</dbReference>
<evidence type="ECO:0000256" key="2">
    <source>
        <dbReference type="ARBA" id="ARBA00022833"/>
    </source>
</evidence>
<dbReference type="EMBL" id="SDOV01000003">
    <property type="protein sequence ID" value="KAH7643458.1"/>
    <property type="molecule type" value="Genomic_DNA"/>
</dbReference>
<evidence type="ECO:0000256" key="1">
    <source>
        <dbReference type="ARBA" id="ARBA00022771"/>
    </source>
</evidence>
<dbReference type="GO" id="GO:0005783">
    <property type="term" value="C:endoplasmic reticulum"/>
    <property type="evidence" value="ECO:0007669"/>
    <property type="project" value="TreeGrafter"/>
</dbReference>
<proteinExistence type="predicted"/>
<dbReference type="PANTHER" id="PTHR15302:SF0">
    <property type="entry name" value="E3 UBIQUITIN-PROTEIN LIGASE RNF103"/>
    <property type="match status" value="1"/>
</dbReference>
<evidence type="ECO:0000256" key="4">
    <source>
        <dbReference type="SAM" id="MobiDB-lite"/>
    </source>
</evidence>
<name>A0A9D4P3R2_DERFA</name>
<keyword evidence="2" id="KW-0862">Zinc</keyword>
<organism evidence="6">
    <name type="scientific">Dermatophagoides farinae</name>
    <name type="common">American house dust mite</name>
    <dbReference type="NCBI Taxonomy" id="6954"/>
    <lineage>
        <taxon>Eukaryota</taxon>
        <taxon>Metazoa</taxon>
        <taxon>Ecdysozoa</taxon>
        <taxon>Arthropoda</taxon>
        <taxon>Chelicerata</taxon>
        <taxon>Arachnida</taxon>
        <taxon>Acari</taxon>
        <taxon>Acariformes</taxon>
        <taxon>Sarcoptiformes</taxon>
        <taxon>Astigmata</taxon>
        <taxon>Psoroptidia</taxon>
        <taxon>Analgoidea</taxon>
        <taxon>Pyroglyphidae</taxon>
        <taxon>Dermatophagoidinae</taxon>
        <taxon>Dermatophagoides</taxon>
    </lineage>
</organism>
<comment type="caution">
    <text evidence="6">The sequence shown here is derived from an EMBL/GenBank/DDBJ whole genome shotgun (WGS) entry which is preliminary data.</text>
</comment>
<dbReference type="GO" id="GO:0008270">
    <property type="term" value="F:zinc ion binding"/>
    <property type="evidence" value="ECO:0007669"/>
    <property type="project" value="UniProtKB-KW"/>
</dbReference>
<gene>
    <name evidence="6" type="ORF">HUG17_10149</name>
</gene>
<dbReference type="GO" id="GO:0004842">
    <property type="term" value="F:ubiquitin-protein transferase activity"/>
    <property type="evidence" value="ECO:0007669"/>
    <property type="project" value="InterPro"/>
</dbReference>
<dbReference type="Pfam" id="PF13639">
    <property type="entry name" value="zf-RING_2"/>
    <property type="match status" value="1"/>
</dbReference>
<feature type="region of interest" description="Disordered" evidence="4">
    <location>
        <begin position="381"/>
        <end position="414"/>
    </location>
</feature>
<dbReference type="GO" id="GO:0036503">
    <property type="term" value="P:ERAD pathway"/>
    <property type="evidence" value="ECO:0007669"/>
    <property type="project" value="TreeGrafter"/>
</dbReference>
<keyword evidence="1 3" id="KW-0479">Metal-binding</keyword>
<reference evidence="6" key="2">
    <citation type="journal article" date="2021" name="World Allergy Organ. J.">
        <title>Chromosome-level assembly of Dermatophagoides farinae genome and transcriptome reveals two novel allergens Der f 37 and Der f 39.</title>
        <authorList>
            <person name="Chen J."/>
            <person name="Cai Z."/>
            <person name="Fan D."/>
            <person name="Hu J."/>
            <person name="Hou Y."/>
            <person name="He Y."/>
            <person name="Zhang Z."/>
            <person name="Zhao Z."/>
            <person name="Gao P."/>
            <person name="Hu W."/>
            <person name="Sun J."/>
            <person name="Li J."/>
            <person name="Ji K."/>
        </authorList>
    </citation>
    <scope>NUCLEOTIDE SEQUENCE</scope>
    <source>
        <strain evidence="6">JKM2019</strain>
    </source>
</reference>